<name>A0A518BJZ5_9BACT</name>
<evidence type="ECO:0000313" key="1">
    <source>
        <dbReference type="EMBL" id="QDU67300.1"/>
    </source>
</evidence>
<evidence type="ECO:0000313" key="2">
    <source>
        <dbReference type="Proteomes" id="UP000316921"/>
    </source>
</evidence>
<organism evidence="1 2">
    <name type="scientific">Engelhardtia mirabilis</name>
    <dbReference type="NCBI Taxonomy" id="2528011"/>
    <lineage>
        <taxon>Bacteria</taxon>
        <taxon>Pseudomonadati</taxon>
        <taxon>Planctomycetota</taxon>
        <taxon>Planctomycetia</taxon>
        <taxon>Planctomycetia incertae sedis</taxon>
        <taxon>Engelhardtia</taxon>
    </lineage>
</organism>
<gene>
    <name evidence="1" type="ORF">Pla133_23790</name>
</gene>
<dbReference type="EMBL" id="CP036287">
    <property type="protein sequence ID" value="QDU67300.1"/>
    <property type="molecule type" value="Genomic_DNA"/>
</dbReference>
<dbReference type="PROSITE" id="PS51257">
    <property type="entry name" value="PROKAR_LIPOPROTEIN"/>
    <property type="match status" value="1"/>
</dbReference>
<proteinExistence type="predicted"/>
<keyword evidence="2" id="KW-1185">Reference proteome</keyword>
<accession>A0A518BJZ5</accession>
<protein>
    <recommendedName>
        <fullName evidence="3">Outer membrane protein beta-barrel domain-containing protein</fullName>
    </recommendedName>
</protein>
<dbReference type="RefSeq" id="WP_145065339.1">
    <property type="nucleotide sequence ID" value="NZ_CP036287.1"/>
</dbReference>
<dbReference type="KEGG" id="pbap:Pla133_23790"/>
<sequence length="270" mass="28191">MLDRNPRLRRLATSLVVLAVVGSAVGCSAPSLRLTPRVAQIGLGGDFGASVGGTETPTTVDSLGLNEEETEFIPRADLEFGPLIWTLDYGSLAFTGLGTATAAITIDGVEIEANGEVASEIEMSLLRSIWTWDLFPGEAVELGIGFGVAVADVSVLLVDPNPDVGDASQASAEETVPLPFVALRGGVELGPVGLEALAAYMDVSVEDVDATYFDLDANAYWQFIDQAGVGARLVVGYRLIDVAASFDDGADVVDAQFDFSGPYVGISLTL</sequence>
<dbReference type="Proteomes" id="UP000316921">
    <property type="component" value="Chromosome"/>
</dbReference>
<evidence type="ECO:0008006" key="3">
    <source>
        <dbReference type="Google" id="ProtNLM"/>
    </source>
</evidence>
<reference evidence="1 2" key="1">
    <citation type="submission" date="2019-02" db="EMBL/GenBank/DDBJ databases">
        <title>Deep-cultivation of Planctomycetes and their phenomic and genomic characterization uncovers novel biology.</title>
        <authorList>
            <person name="Wiegand S."/>
            <person name="Jogler M."/>
            <person name="Boedeker C."/>
            <person name="Pinto D."/>
            <person name="Vollmers J."/>
            <person name="Rivas-Marin E."/>
            <person name="Kohn T."/>
            <person name="Peeters S.H."/>
            <person name="Heuer A."/>
            <person name="Rast P."/>
            <person name="Oberbeckmann S."/>
            <person name="Bunk B."/>
            <person name="Jeske O."/>
            <person name="Meyerdierks A."/>
            <person name="Storesund J.E."/>
            <person name="Kallscheuer N."/>
            <person name="Luecker S."/>
            <person name="Lage O.M."/>
            <person name="Pohl T."/>
            <person name="Merkel B.J."/>
            <person name="Hornburger P."/>
            <person name="Mueller R.-W."/>
            <person name="Bruemmer F."/>
            <person name="Labrenz M."/>
            <person name="Spormann A.M."/>
            <person name="Op den Camp H."/>
            <person name="Overmann J."/>
            <person name="Amann R."/>
            <person name="Jetten M.S.M."/>
            <person name="Mascher T."/>
            <person name="Medema M.H."/>
            <person name="Devos D.P."/>
            <person name="Kaster A.-K."/>
            <person name="Ovreas L."/>
            <person name="Rohde M."/>
            <person name="Galperin M.Y."/>
            <person name="Jogler C."/>
        </authorList>
    </citation>
    <scope>NUCLEOTIDE SEQUENCE [LARGE SCALE GENOMIC DNA]</scope>
    <source>
        <strain evidence="1 2">Pla133</strain>
    </source>
</reference>
<dbReference type="AlphaFoldDB" id="A0A518BJZ5"/>